<feature type="region of interest" description="Disordered" evidence="2">
    <location>
        <begin position="62"/>
        <end position="199"/>
    </location>
</feature>
<name>A0A087GNG4_ARAAL</name>
<dbReference type="Gene3D" id="1.20.140.50">
    <property type="entry name" value="alix/aip1 like domains"/>
    <property type="match status" value="1"/>
</dbReference>
<evidence type="ECO:0000313" key="3">
    <source>
        <dbReference type="EMBL" id="KFK31416.1"/>
    </source>
</evidence>
<dbReference type="AlphaFoldDB" id="A0A087GNG4"/>
<dbReference type="Proteomes" id="UP000029120">
    <property type="component" value="Chromosome 6"/>
</dbReference>
<keyword evidence="4" id="KW-1185">Reference proteome</keyword>
<evidence type="ECO:0000256" key="1">
    <source>
        <dbReference type="SAM" id="Coils"/>
    </source>
</evidence>
<reference evidence="4" key="1">
    <citation type="journal article" date="2015" name="Nat. Plants">
        <title>Genome expansion of Arabis alpina linked with retrotransposition and reduced symmetric DNA methylation.</title>
        <authorList>
            <person name="Willing E.M."/>
            <person name="Rawat V."/>
            <person name="Mandakova T."/>
            <person name="Maumus F."/>
            <person name="James G.V."/>
            <person name="Nordstroem K.J."/>
            <person name="Becker C."/>
            <person name="Warthmann N."/>
            <person name="Chica C."/>
            <person name="Szarzynska B."/>
            <person name="Zytnicki M."/>
            <person name="Albani M.C."/>
            <person name="Kiefer C."/>
            <person name="Bergonzi S."/>
            <person name="Castaings L."/>
            <person name="Mateos J.L."/>
            <person name="Berns M.C."/>
            <person name="Bujdoso N."/>
            <person name="Piofczyk T."/>
            <person name="de Lorenzo L."/>
            <person name="Barrero-Sicilia C."/>
            <person name="Mateos I."/>
            <person name="Piednoel M."/>
            <person name="Hagmann J."/>
            <person name="Chen-Min-Tao R."/>
            <person name="Iglesias-Fernandez R."/>
            <person name="Schuster S.C."/>
            <person name="Alonso-Blanco C."/>
            <person name="Roudier F."/>
            <person name="Carbonero P."/>
            <person name="Paz-Ares J."/>
            <person name="Davis S.J."/>
            <person name="Pecinka A."/>
            <person name="Quesneville H."/>
            <person name="Colot V."/>
            <person name="Lysak M.A."/>
            <person name="Weigel D."/>
            <person name="Coupland G."/>
            <person name="Schneeberger K."/>
        </authorList>
    </citation>
    <scope>NUCLEOTIDE SEQUENCE [LARGE SCALE GENOMIC DNA]</scope>
    <source>
        <strain evidence="4">cv. Pajares</strain>
    </source>
</reference>
<feature type="compositionally biased region" description="Basic and acidic residues" evidence="2">
    <location>
        <begin position="82"/>
        <end position="92"/>
    </location>
</feature>
<feature type="compositionally biased region" description="Basic and acidic residues" evidence="2">
    <location>
        <begin position="531"/>
        <end position="542"/>
    </location>
</feature>
<feature type="compositionally biased region" description="Basic and acidic residues" evidence="2">
    <location>
        <begin position="172"/>
        <end position="184"/>
    </location>
</feature>
<dbReference type="Gramene" id="KFK31416">
    <property type="protein sequence ID" value="KFK31416"/>
    <property type="gene ID" value="AALP_AA6G109200"/>
</dbReference>
<feature type="region of interest" description="Disordered" evidence="2">
    <location>
        <begin position="526"/>
        <end position="561"/>
    </location>
</feature>
<evidence type="ECO:0000256" key="2">
    <source>
        <dbReference type="SAM" id="MobiDB-lite"/>
    </source>
</evidence>
<dbReference type="EMBL" id="CM002874">
    <property type="protein sequence ID" value="KFK31416.1"/>
    <property type="molecule type" value="Genomic_DNA"/>
</dbReference>
<keyword evidence="1" id="KW-0175">Coiled coil</keyword>
<evidence type="ECO:0000313" key="4">
    <source>
        <dbReference type="Proteomes" id="UP000029120"/>
    </source>
</evidence>
<feature type="coiled-coil region" evidence="1">
    <location>
        <begin position="291"/>
        <end position="346"/>
    </location>
</feature>
<accession>A0A087GNG4</accession>
<sequence length="561" mass="61463">MWSFDAEPWVVTMTSRVRRAVREKPSDLSAIREQLTTRKCDWKSFNPRRIRRALALSADHLTDSFPSSTSSDMSSRTTLRKHMAEQKARETQANKPNATEPSIEPRVPTIQPPKESARRSNGSTPTTGRSGKGRDSQENVSVDARPSNSSLARHEKKGGEDRANKKRVFSAVEKEKGPADETSGKRLRRDTLLLPPGAPTPPVRALTDFEDVTDFLKSPSAAVAFLSTVIFPGDEFPSLDASQRGSEFGEAALLILKLLASLRKTTLLAEKDVCDERALLSAETAHGTSAREDAAKKIKGLEDKVDSLDTSIKRRNDRVKEMKSQLDDERKEVARLSKQLKLFENTRNGAVERATAAARRELTNEFEDRASRARKILEEMMGSAKEKILNLAQAETNSEFIEDMKSDKPPDMDAELEVYIAAKKELCEAYTDYDKLAANLKKELTLTADPFVEIISNEQLELAAGMVGVRDQRASNEGVNGMYEFAKEFASGSKDGEPLVVGSSLVPFVEGSETVAEKSVKASVVPTAGKNGEKVDEPKGVDDTTAGGVQGGVSELAEADT</sequence>
<organism evidence="3 4">
    <name type="scientific">Arabis alpina</name>
    <name type="common">Alpine rock-cress</name>
    <dbReference type="NCBI Taxonomy" id="50452"/>
    <lineage>
        <taxon>Eukaryota</taxon>
        <taxon>Viridiplantae</taxon>
        <taxon>Streptophyta</taxon>
        <taxon>Embryophyta</taxon>
        <taxon>Tracheophyta</taxon>
        <taxon>Spermatophyta</taxon>
        <taxon>Magnoliopsida</taxon>
        <taxon>eudicotyledons</taxon>
        <taxon>Gunneridae</taxon>
        <taxon>Pentapetalae</taxon>
        <taxon>rosids</taxon>
        <taxon>malvids</taxon>
        <taxon>Brassicales</taxon>
        <taxon>Brassicaceae</taxon>
        <taxon>Arabideae</taxon>
        <taxon>Arabis</taxon>
    </lineage>
</organism>
<proteinExistence type="predicted"/>
<feature type="compositionally biased region" description="Low complexity" evidence="2">
    <location>
        <begin position="63"/>
        <end position="77"/>
    </location>
</feature>
<gene>
    <name evidence="3" type="ordered locus">AALP_Aa6g109200</name>
</gene>
<feature type="compositionally biased region" description="Polar residues" evidence="2">
    <location>
        <begin position="119"/>
        <end position="129"/>
    </location>
</feature>
<protein>
    <submittedName>
        <fullName evidence="3">Uncharacterized protein</fullName>
    </submittedName>
</protein>